<dbReference type="RefSeq" id="XP_038727539.1">
    <property type="nucleotide sequence ID" value="XM_038881612.1"/>
</dbReference>
<proteinExistence type="predicted"/>
<protein>
    <submittedName>
        <fullName evidence="1">Uncharacterized protein</fullName>
    </submittedName>
</protein>
<dbReference type="EMBL" id="RCSW01000033">
    <property type="protein sequence ID" value="KAF7922355.1"/>
    <property type="molecule type" value="Genomic_DNA"/>
</dbReference>
<dbReference type="AlphaFoldDB" id="A0A9P5HZ22"/>
<comment type="caution">
    <text evidence="1">The sequence shown here is derived from an EMBL/GenBank/DDBJ whole genome shotgun (WGS) entry which is preliminary data.</text>
</comment>
<accession>A0A9P5HZ22</accession>
<organism evidence="1 2">
    <name type="scientific">Botrytis byssoidea</name>
    <dbReference type="NCBI Taxonomy" id="139641"/>
    <lineage>
        <taxon>Eukaryota</taxon>
        <taxon>Fungi</taxon>
        <taxon>Dikarya</taxon>
        <taxon>Ascomycota</taxon>
        <taxon>Pezizomycotina</taxon>
        <taxon>Leotiomycetes</taxon>
        <taxon>Helotiales</taxon>
        <taxon>Sclerotiniaceae</taxon>
        <taxon>Botrytis</taxon>
    </lineage>
</organism>
<evidence type="ECO:0000313" key="2">
    <source>
        <dbReference type="Proteomes" id="UP000710849"/>
    </source>
</evidence>
<gene>
    <name evidence="1" type="ORF">EAE97_011097</name>
</gene>
<keyword evidence="2" id="KW-1185">Reference proteome</keyword>
<name>A0A9P5HZ22_9HELO</name>
<dbReference type="Proteomes" id="UP000710849">
    <property type="component" value="Unassembled WGS sequence"/>
</dbReference>
<dbReference type="GeneID" id="62154685"/>
<reference evidence="1 2" key="1">
    <citation type="journal article" date="2020" name="Genome Biol. Evol.">
        <title>Comparative genomics of Sclerotiniaceae.</title>
        <authorList>
            <person name="Valero Jimenez C.A."/>
            <person name="Steentjes M."/>
            <person name="Scholten O.E."/>
            <person name="Van Kan J.A.L."/>
        </authorList>
    </citation>
    <scope>NUCLEOTIDE SEQUENCE [LARGE SCALE GENOMIC DNA]</scope>
    <source>
        <strain evidence="1 2">MUCL 94</strain>
    </source>
</reference>
<evidence type="ECO:0000313" key="1">
    <source>
        <dbReference type="EMBL" id="KAF7922355.1"/>
    </source>
</evidence>
<sequence>MEEEQDMIEQLESLTAEFEKIFANSGKPIHAFLKDDWKSRMEEITSESTLNEDYMKEVPKIGVIMR</sequence>